<dbReference type="OrthoDB" id="2020070at2759"/>
<evidence type="ECO:0000256" key="1">
    <source>
        <dbReference type="SAM" id="MobiDB-lite"/>
    </source>
</evidence>
<sequence length="386" mass="44207">MSIKLMIQTNSKPHALTRLVRSIARAHLMGDQVDVTLMMDHASDKVTQAFVNSLPWPHGRKFCRHRIVKVNRMPLFVESWYPTDNDEYAILLDSSLEVSDLFYVWAKYAVLRYRYAERAPHLFGVSLYSPRLIETDPSGRYLFDPATTLNHGGYEPRSPYLMQSPTPFGALYFPEHWREFHDYITARLADQAKKQLQNVTVPNVRSSQWTNAWRRFLDELIYLRAYVMLYPNFQDYLSLSTHYLDLPSEDYAGAALLYRVPLLSDKDSLAELPAYNDLPVLDLWGNLQSMDVLTERGLTLQREVSACAPVIDHQHDPSDLLCPFAQIVTVPVSPEGEEVPDLPTRVVTVYVTPTSEPTHGPKSISLDEEEDGVTEEEEDQLLDSDI</sequence>
<dbReference type="PANTHER" id="PTHR33604:SF3">
    <property type="entry name" value="OSJNBA0004B13.7 PROTEIN"/>
    <property type="match status" value="1"/>
</dbReference>
<dbReference type="PANTHER" id="PTHR33604">
    <property type="entry name" value="OSJNBA0004B13.7 PROTEIN"/>
    <property type="match status" value="1"/>
</dbReference>
<dbReference type="EMBL" id="JABAYA010000134">
    <property type="protein sequence ID" value="KAF7723967.1"/>
    <property type="molecule type" value="Genomic_DNA"/>
</dbReference>
<dbReference type="Proteomes" id="UP000605846">
    <property type="component" value="Unassembled WGS sequence"/>
</dbReference>
<evidence type="ECO:0000313" key="2">
    <source>
        <dbReference type="EMBL" id="KAF7723967.1"/>
    </source>
</evidence>
<organism evidence="2 3">
    <name type="scientific">Apophysomyces ossiformis</name>
    <dbReference type="NCBI Taxonomy" id="679940"/>
    <lineage>
        <taxon>Eukaryota</taxon>
        <taxon>Fungi</taxon>
        <taxon>Fungi incertae sedis</taxon>
        <taxon>Mucoromycota</taxon>
        <taxon>Mucoromycotina</taxon>
        <taxon>Mucoromycetes</taxon>
        <taxon>Mucorales</taxon>
        <taxon>Mucorineae</taxon>
        <taxon>Mucoraceae</taxon>
        <taxon>Apophysomyces</taxon>
    </lineage>
</organism>
<protein>
    <submittedName>
        <fullName evidence="2">Uncharacterized protein</fullName>
    </submittedName>
</protein>
<gene>
    <name evidence="2" type="ORF">EC973_001483</name>
</gene>
<keyword evidence="3" id="KW-1185">Reference proteome</keyword>
<evidence type="ECO:0000313" key="3">
    <source>
        <dbReference type="Proteomes" id="UP000605846"/>
    </source>
</evidence>
<feature type="compositionally biased region" description="Acidic residues" evidence="1">
    <location>
        <begin position="366"/>
        <end position="386"/>
    </location>
</feature>
<name>A0A8H7BJP2_9FUNG</name>
<reference evidence="2" key="1">
    <citation type="submission" date="2020-01" db="EMBL/GenBank/DDBJ databases">
        <title>Genome Sequencing of Three Apophysomyces-Like Fungal Strains Confirms a Novel Fungal Genus in the Mucoromycota with divergent Burkholderia-like Endosymbiotic Bacteria.</title>
        <authorList>
            <person name="Stajich J.E."/>
            <person name="Macias A.M."/>
            <person name="Carter-House D."/>
            <person name="Lovett B."/>
            <person name="Kasson L.R."/>
            <person name="Berry K."/>
            <person name="Grigoriev I."/>
            <person name="Chang Y."/>
            <person name="Spatafora J."/>
            <person name="Kasson M.T."/>
        </authorList>
    </citation>
    <scope>NUCLEOTIDE SEQUENCE</scope>
    <source>
        <strain evidence="2">NRRL A-21654</strain>
    </source>
</reference>
<comment type="caution">
    <text evidence="2">The sequence shown here is derived from an EMBL/GenBank/DDBJ whole genome shotgun (WGS) entry which is preliminary data.</text>
</comment>
<dbReference type="AlphaFoldDB" id="A0A8H7BJP2"/>
<proteinExistence type="predicted"/>
<feature type="region of interest" description="Disordered" evidence="1">
    <location>
        <begin position="352"/>
        <end position="386"/>
    </location>
</feature>
<accession>A0A8H7BJP2</accession>